<dbReference type="GO" id="GO:0016020">
    <property type="term" value="C:membrane"/>
    <property type="evidence" value="ECO:0007669"/>
    <property type="project" value="UniProtKB-SubCell"/>
</dbReference>
<dbReference type="AlphaFoldDB" id="A0A9W6B095"/>
<evidence type="ECO:0000259" key="7">
    <source>
        <dbReference type="Pfam" id="PF12698"/>
    </source>
</evidence>
<feature type="domain" description="ABC-2 type transporter transmembrane" evidence="7">
    <location>
        <begin position="13"/>
        <end position="170"/>
    </location>
</feature>
<organism evidence="8 9">
    <name type="scientific">Philodulcilactobacillus myokoensis</name>
    <dbReference type="NCBI Taxonomy" id="2929573"/>
    <lineage>
        <taxon>Bacteria</taxon>
        <taxon>Bacillati</taxon>
        <taxon>Bacillota</taxon>
        <taxon>Bacilli</taxon>
        <taxon>Lactobacillales</taxon>
        <taxon>Lactobacillaceae</taxon>
        <taxon>Philodulcilactobacillus</taxon>
    </lineage>
</organism>
<comment type="caution">
    <text evidence="8">The sequence shown here is derived from an EMBL/GenBank/DDBJ whole genome shotgun (WGS) entry which is preliminary data.</text>
</comment>
<feature type="transmembrane region" description="Helical" evidence="6">
    <location>
        <begin position="407"/>
        <end position="428"/>
    </location>
</feature>
<dbReference type="InterPro" id="IPR051328">
    <property type="entry name" value="T7SS_ABC-Transporter"/>
</dbReference>
<keyword evidence="3 6" id="KW-1133">Transmembrane helix</keyword>
<keyword evidence="5" id="KW-0175">Coiled coil</keyword>
<feature type="transmembrane region" description="Helical" evidence="6">
    <location>
        <begin position="250"/>
        <end position="272"/>
    </location>
</feature>
<feature type="transmembrane region" description="Helical" evidence="6">
    <location>
        <begin position="293"/>
        <end position="312"/>
    </location>
</feature>
<feature type="transmembrane region" description="Helical" evidence="6">
    <location>
        <begin position="12"/>
        <end position="30"/>
    </location>
</feature>
<dbReference type="PANTHER" id="PTHR43077">
    <property type="entry name" value="TRANSPORT PERMEASE YVFS-RELATED"/>
    <property type="match status" value="1"/>
</dbReference>
<keyword evidence="4 6" id="KW-0472">Membrane</keyword>
<feature type="transmembrane region" description="Helical" evidence="6">
    <location>
        <begin position="353"/>
        <end position="373"/>
    </location>
</feature>
<evidence type="ECO:0000313" key="8">
    <source>
        <dbReference type="EMBL" id="GLB46293.1"/>
    </source>
</evidence>
<evidence type="ECO:0000256" key="5">
    <source>
        <dbReference type="SAM" id="Coils"/>
    </source>
</evidence>
<dbReference type="InterPro" id="IPR013525">
    <property type="entry name" value="ABC2_TM"/>
</dbReference>
<keyword evidence="9" id="KW-1185">Reference proteome</keyword>
<protein>
    <recommendedName>
        <fullName evidence="7">ABC-2 type transporter transmembrane domain-containing protein</fullName>
    </recommendedName>
</protein>
<dbReference type="RefSeq" id="WP_286135750.1">
    <property type="nucleotide sequence ID" value="NZ_BRPL01000002.1"/>
</dbReference>
<evidence type="ECO:0000256" key="3">
    <source>
        <dbReference type="ARBA" id="ARBA00022989"/>
    </source>
</evidence>
<evidence type="ECO:0000256" key="1">
    <source>
        <dbReference type="ARBA" id="ARBA00004141"/>
    </source>
</evidence>
<dbReference type="Gene3D" id="3.40.1710.10">
    <property type="entry name" value="abc type-2 transporter like domain"/>
    <property type="match status" value="1"/>
</dbReference>
<evidence type="ECO:0000256" key="2">
    <source>
        <dbReference type="ARBA" id="ARBA00022692"/>
    </source>
</evidence>
<evidence type="ECO:0000256" key="4">
    <source>
        <dbReference type="ARBA" id="ARBA00023136"/>
    </source>
</evidence>
<reference evidence="8" key="2">
    <citation type="journal article" date="2023" name="PLoS ONE">
        <title>Philodulcilactobacillus myokoensis gen. nov., sp. nov., a fructophilic, acidophilic, and agar-phobic lactic acid bacterium isolated from fermented vegetable extracts.</title>
        <authorList>
            <person name="Kouya T."/>
            <person name="Ishiyama Y."/>
            <person name="Ohashi S."/>
            <person name="Kumakubo R."/>
            <person name="Yamazaki T."/>
            <person name="Otaki T."/>
        </authorList>
    </citation>
    <scope>NUCLEOTIDE SEQUENCE</scope>
    <source>
        <strain evidence="8">WR16-4</strain>
    </source>
</reference>
<evidence type="ECO:0000313" key="9">
    <source>
        <dbReference type="Proteomes" id="UP001144204"/>
    </source>
</evidence>
<accession>A0A9W6B095</accession>
<dbReference type="PANTHER" id="PTHR43077:SF5">
    <property type="entry name" value="PHAGE INFECTION PROTEIN"/>
    <property type="match status" value="1"/>
</dbReference>
<feature type="coiled-coil region" evidence="5">
    <location>
        <begin position="156"/>
        <end position="224"/>
    </location>
</feature>
<keyword evidence="2 6" id="KW-0812">Transmembrane</keyword>
<dbReference type="Pfam" id="PF12698">
    <property type="entry name" value="ABC2_membrane_3"/>
    <property type="match status" value="1"/>
</dbReference>
<comment type="subcellular location">
    <subcellularLocation>
        <location evidence="1">Membrane</location>
        <topology evidence="1">Multi-pass membrane protein</topology>
    </subcellularLocation>
</comment>
<dbReference type="EMBL" id="BRPL01000002">
    <property type="protein sequence ID" value="GLB46293.1"/>
    <property type="molecule type" value="Genomic_DNA"/>
</dbReference>
<sequence length="441" mass="48980">MQFKNFIKSKGVLIAFLAIIIYGISIFFIYNSGYSGMPKQVNHLPITIVNQDQKAQNLTQKLKSAVPFKDVKVKTNLNDAKRDFKSQKSYMVINIPSNFSSRVKHNQKAKLNFYINDSVQSTVASSMNQAASRISSNIDKNITVQKSKAILIQSQMKKLNVAIQTKQNEMKQEVAQQKAQIAALPVAQQQIAAQQLQQKVNDAQKQSQKEIQSKKNQINQKVNQVYTPVENSISTNIYHENKIKTGLNRMLAPFFANLAIYLGSMLGMLLLYSVYAKYAKIIGRVMSFIDLELTIFLLSIIGSLIVSGVIALQVGNLNSGFVNLFINHAILAFGAYNINAIAILLLGQMGTGINIFLTMLQVVAGAGMVPVQAMNGFFKFAHNIAPMYYGIQSDFSIMYGGQLLSNLWEPAIILCIGLIVVNLIIIIFRKNQPMTDFSSLG</sequence>
<evidence type="ECO:0000256" key="6">
    <source>
        <dbReference type="SAM" id="Phobius"/>
    </source>
</evidence>
<name>A0A9W6B095_9LACO</name>
<gene>
    <name evidence="8" type="ORF">WR164_02720</name>
</gene>
<dbReference type="GO" id="GO:0140359">
    <property type="term" value="F:ABC-type transporter activity"/>
    <property type="evidence" value="ECO:0007669"/>
    <property type="project" value="InterPro"/>
</dbReference>
<feature type="transmembrane region" description="Helical" evidence="6">
    <location>
        <begin position="324"/>
        <end position="346"/>
    </location>
</feature>
<proteinExistence type="predicted"/>
<reference evidence="8" key="1">
    <citation type="submission" date="2022-07" db="EMBL/GenBank/DDBJ databases">
        <authorList>
            <person name="Kouya T."/>
            <person name="Ishiyama Y."/>
        </authorList>
    </citation>
    <scope>NUCLEOTIDE SEQUENCE</scope>
    <source>
        <strain evidence="8">WR16-4</strain>
    </source>
</reference>
<dbReference type="Proteomes" id="UP001144204">
    <property type="component" value="Unassembled WGS sequence"/>
</dbReference>